<feature type="domain" description="Homeobox" evidence="14">
    <location>
        <begin position="273"/>
        <end position="333"/>
    </location>
</feature>
<feature type="DNA-binding region" description="Homeobox" evidence="9">
    <location>
        <begin position="275"/>
        <end position="334"/>
    </location>
</feature>
<evidence type="ECO:0000256" key="5">
    <source>
        <dbReference type="ARBA" id="ARBA00023038"/>
    </source>
</evidence>
<dbReference type="SMART" id="SM00389">
    <property type="entry name" value="HOX"/>
    <property type="match status" value="1"/>
</dbReference>
<evidence type="ECO:0000259" key="13">
    <source>
        <dbReference type="PROSITE" id="PS50023"/>
    </source>
</evidence>
<dbReference type="SUPFAM" id="SSF57716">
    <property type="entry name" value="Glucocorticoid receptor-like (DNA-binding domain)"/>
    <property type="match status" value="1"/>
</dbReference>
<proteinExistence type="predicted"/>
<dbReference type="Proteomes" id="UP001318040">
    <property type="component" value="Chromosome 1"/>
</dbReference>
<evidence type="ECO:0000256" key="1">
    <source>
        <dbReference type="ARBA" id="ARBA00004123"/>
    </source>
</evidence>
<dbReference type="Pfam" id="PF00046">
    <property type="entry name" value="Homeodomain"/>
    <property type="match status" value="1"/>
</dbReference>
<keyword evidence="3" id="KW-0677">Repeat</keyword>
<dbReference type="InterPro" id="IPR017970">
    <property type="entry name" value="Homeobox_CS"/>
</dbReference>
<feature type="domain" description="LIM zinc-binding" evidence="13">
    <location>
        <begin position="44"/>
        <end position="106"/>
    </location>
</feature>
<dbReference type="GeneID" id="116940695"/>
<dbReference type="InterPro" id="IPR009057">
    <property type="entry name" value="Homeodomain-like_sf"/>
</dbReference>
<feature type="region of interest" description="Disordered" evidence="12">
    <location>
        <begin position="414"/>
        <end position="459"/>
    </location>
</feature>
<gene>
    <name evidence="16" type="primary">LOC116940695</name>
</gene>
<keyword evidence="6 9" id="KW-0238">DNA-binding</keyword>
<dbReference type="RefSeq" id="XP_032806737.1">
    <property type="nucleotide sequence ID" value="XM_032950846.1"/>
</dbReference>
<keyword evidence="2 10" id="KW-0479">Metal-binding</keyword>
<dbReference type="InterPro" id="IPR047169">
    <property type="entry name" value="ISL1/2-like"/>
</dbReference>
<keyword evidence="5 10" id="KW-0440">LIM domain</keyword>
<feature type="compositionally biased region" description="Basic residues" evidence="12">
    <location>
        <begin position="168"/>
        <end position="184"/>
    </location>
</feature>
<feature type="compositionally biased region" description="Basic residues" evidence="12">
    <location>
        <begin position="206"/>
        <end position="234"/>
    </location>
</feature>
<dbReference type="Gene3D" id="2.10.110.10">
    <property type="entry name" value="Cysteine Rich Protein"/>
    <property type="match status" value="2"/>
</dbReference>
<dbReference type="AlphaFoldDB" id="A0AAJ7WR47"/>
<dbReference type="InterPro" id="IPR001781">
    <property type="entry name" value="Znf_LIM"/>
</dbReference>
<dbReference type="Pfam" id="PF00412">
    <property type="entry name" value="LIM"/>
    <property type="match status" value="2"/>
</dbReference>
<dbReference type="PROSITE" id="PS50071">
    <property type="entry name" value="HOMEOBOX_2"/>
    <property type="match status" value="1"/>
</dbReference>
<dbReference type="PROSITE" id="PS00027">
    <property type="entry name" value="HOMEOBOX_1"/>
    <property type="match status" value="1"/>
</dbReference>
<reference evidence="16" key="1">
    <citation type="submission" date="2025-08" db="UniProtKB">
        <authorList>
            <consortium name="RefSeq"/>
        </authorList>
    </citation>
    <scope>IDENTIFICATION</scope>
    <source>
        <tissue evidence="16">Sperm</tissue>
    </source>
</reference>
<dbReference type="InterPro" id="IPR001356">
    <property type="entry name" value="HD"/>
</dbReference>
<dbReference type="GO" id="GO:0048665">
    <property type="term" value="P:neuron fate specification"/>
    <property type="evidence" value="ECO:0007669"/>
    <property type="project" value="InterPro"/>
</dbReference>
<feature type="compositionally biased region" description="Low complexity" evidence="12">
    <location>
        <begin position="414"/>
        <end position="436"/>
    </location>
</feature>
<organism evidence="15 16">
    <name type="scientific">Petromyzon marinus</name>
    <name type="common">Sea lamprey</name>
    <dbReference type="NCBI Taxonomy" id="7757"/>
    <lineage>
        <taxon>Eukaryota</taxon>
        <taxon>Metazoa</taxon>
        <taxon>Chordata</taxon>
        <taxon>Craniata</taxon>
        <taxon>Vertebrata</taxon>
        <taxon>Cyclostomata</taxon>
        <taxon>Hyperoartia</taxon>
        <taxon>Petromyzontiformes</taxon>
        <taxon>Petromyzontidae</taxon>
        <taxon>Petromyzon</taxon>
    </lineage>
</organism>
<dbReference type="GO" id="GO:0000981">
    <property type="term" value="F:DNA-binding transcription factor activity, RNA polymerase II-specific"/>
    <property type="evidence" value="ECO:0007669"/>
    <property type="project" value="InterPro"/>
</dbReference>
<evidence type="ECO:0000313" key="15">
    <source>
        <dbReference type="Proteomes" id="UP001318040"/>
    </source>
</evidence>
<evidence type="ECO:0000256" key="8">
    <source>
        <dbReference type="ARBA" id="ARBA00023242"/>
    </source>
</evidence>
<dbReference type="CDD" id="cd00086">
    <property type="entry name" value="homeodomain"/>
    <property type="match status" value="1"/>
</dbReference>
<protein>
    <submittedName>
        <fullName evidence="16">Insulin gene enhancer protein ISL-2-like</fullName>
    </submittedName>
</protein>
<feature type="region of interest" description="Disordered" evidence="12">
    <location>
        <begin position="162"/>
        <end position="278"/>
    </location>
</feature>
<dbReference type="PROSITE" id="PS00478">
    <property type="entry name" value="LIM_DOMAIN_1"/>
    <property type="match status" value="2"/>
</dbReference>
<feature type="region of interest" description="Disordered" evidence="12">
    <location>
        <begin position="364"/>
        <end position="393"/>
    </location>
</feature>
<evidence type="ECO:0000256" key="10">
    <source>
        <dbReference type="PROSITE-ProRule" id="PRU00125"/>
    </source>
</evidence>
<dbReference type="Gene3D" id="1.10.10.60">
    <property type="entry name" value="Homeodomain-like"/>
    <property type="match status" value="1"/>
</dbReference>
<dbReference type="GO" id="GO:0007409">
    <property type="term" value="P:axonogenesis"/>
    <property type="evidence" value="ECO:0007669"/>
    <property type="project" value="TreeGrafter"/>
</dbReference>
<feature type="domain" description="LIM zinc-binding" evidence="13">
    <location>
        <begin position="107"/>
        <end position="169"/>
    </location>
</feature>
<dbReference type="PANTHER" id="PTHR24204:SF7">
    <property type="entry name" value="LIM ZINC-BINDING DOMAIN-CONTAINING PROTEIN"/>
    <property type="match status" value="1"/>
</dbReference>
<comment type="subcellular location">
    <subcellularLocation>
        <location evidence="1 9 11">Nucleus</location>
    </subcellularLocation>
</comment>
<feature type="compositionally biased region" description="Polar residues" evidence="12">
    <location>
        <begin position="447"/>
        <end position="459"/>
    </location>
</feature>
<evidence type="ECO:0000256" key="4">
    <source>
        <dbReference type="ARBA" id="ARBA00022833"/>
    </source>
</evidence>
<name>A0AAJ7WR47_PETMA</name>
<dbReference type="PROSITE" id="PS50023">
    <property type="entry name" value="LIM_DOMAIN_2"/>
    <property type="match status" value="2"/>
</dbReference>
<keyword evidence="7 9" id="KW-0371">Homeobox</keyword>
<evidence type="ECO:0000313" key="16">
    <source>
        <dbReference type="RefSeq" id="XP_032806737.1"/>
    </source>
</evidence>
<dbReference type="GO" id="GO:0000987">
    <property type="term" value="F:cis-regulatory region sequence-specific DNA binding"/>
    <property type="evidence" value="ECO:0007669"/>
    <property type="project" value="TreeGrafter"/>
</dbReference>
<evidence type="ECO:0000256" key="2">
    <source>
        <dbReference type="ARBA" id="ARBA00022723"/>
    </source>
</evidence>
<sequence>MSDTGLVAAIQVDECSGGVGGGDDGSRRGGGGGGGADGAEGVSAGCAGCGRPIRDAFLLRVWPNLRFHAACLRCAECRAQLHEARSCFVRAGRTFCQRDYNRLFGVKCSRCSLGLSRTELVMRVRGRIYHLACFRCWACARRLLPGDEVSLRPAGELLCRAHSLPPPPHHHHHHHHHHNHHHGHQQQQQQQQQQQLNDAHLENNHHHPQHHHHHHHHPHVHNQGHNHHNHHHHQERPAGVPSLRPDRAHRGPGEKRGPVPRPSCGDLHMSGSGKASRVRTVLTERQLQTLRTCYAANPRPDALLKEQLVEMTGLSPRVIRVWFQNKRCKDKKRTLAGRHDGEPPSPDAKTCLQGLEGKALVARSPVTQDSEAEAEAAGAGGGGGGGVAVRASPQPPSWRALAAFALRAQLQPLPSTRQAASLSDSGSCSDSSSASDVTLLPSHLPDTPTSLASDLCSES</sequence>
<feature type="region of interest" description="Disordered" evidence="12">
    <location>
        <begin position="17"/>
        <end position="36"/>
    </location>
</feature>
<dbReference type="PANTHER" id="PTHR24204">
    <property type="entry name" value="INSULIN GENE ENHANCER PROTEIN"/>
    <property type="match status" value="1"/>
</dbReference>
<dbReference type="FunFam" id="1.10.10.60:FF:000041">
    <property type="entry name" value="insulin gene enhancer protein ISL-1"/>
    <property type="match status" value="1"/>
</dbReference>
<feature type="compositionally biased region" description="Low complexity" evidence="12">
    <location>
        <begin position="185"/>
        <end position="195"/>
    </location>
</feature>
<evidence type="ECO:0000259" key="14">
    <source>
        <dbReference type="PROSITE" id="PS50071"/>
    </source>
</evidence>
<dbReference type="GO" id="GO:0005634">
    <property type="term" value="C:nucleus"/>
    <property type="evidence" value="ECO:0007669"/>
    <property type="project" value="UniProtKB-SubCell"/>
</dbReference>
<evidence type="ECO:0000256" key="11">
    <source>
        <dbReference type="RuleBase" id="RU000682"/>
    </source>
</evidence>
<dbReference type="GO" id="GO:0046872">
    <property type="term" value="F:metal ion binding"/>
    <property type="evidence" value="ECO:0007669"/>
    <property type="project" value="UniProtKB-KW"/>
</dbReference>
<evidence type="ECO:0000256" key="9">
    <source>
        <dbReference type="PROSITE-ProRule" id="PRU00108"/>
    </source>
</evidence>
<keyword evidence="15" id="KW-1185">Reference proteome</keyword>
<keyword evidence="4 10" id="KW-0862">Zinc</keyword>
<accession>A0AAJ7WR47</accession>
<feature type="compositionally biased region" description="Basic and acidic residues" evidence="12">
    <location>
        <begin position="244"/>
        <end position="257"/>
    </location>
</feature>
<evidence type="ECO:0000256" key="6">
    <source>
        <dbReference type="ARBA" id="ARBA00023125"/>
    </source>
</evidence>
<feature type="compositionally biased region" description="Gly residues" evidence="12">
    <location>
        <begin position="378"/>
        <end position="387"/>
    </location>
</feature>
<evidence type="ECO:0000256" key="7">
    <source>
        <dbReference type="ARBA" id="ARBA00023155"/>
    </source>
</evidence>
<evidence type="ECO:0000256" key="3">
    <source>
        <dbReference type="ARBA" id="ARBA00022737"/>
    </source>
</evidence>
<dbReference type="GO" id="GO:0045944">
    <property type="term" value="P:positive regulation of transcription by RNA polymerase II"/>
    <property type="evidence" value="ECO:0007669"/>
    <property type="project" value="InterPro"/>
</dbReference>
<dbReference type="SMART" id="SM00132">
    <property type="entry name" value="LIM"/>
    <property type="match status" value="2"/>
</dbReference>
<evidence type="ECO:0000256" key="12">
    <source>
        <dbReference type="SAM" id="MobiDB-lite"/>
    </source>
</evidence>
<dbReference type="SUPFAM" id="SSF46689">
    <property type="entry name" value="Homeodomain-like"/>
    <property type="match status" value="1"/>
</dbReference>
<keyword evidence="8 9" id="KW-0539">Nucleus</keyword>
<dbReference type="KEGG" id="pmrn:116940695"/>